<keyword evidence="2" id="KW-1003">Cell membrane</keyword>
<dbReference type="SMART" id="SM00014">
    <property type="entry name" value="acidPPc"/>
    <property type="match status" value="1"/>
</dbReference>
<accession>A0A165Z1B5</accession>
<protein>
    <submittedName>
        <fullName evidence="9">Phosphatase PAP2 family protein</fullName>
    </submittedName>
    <submittedName>
        <fullName evidence="10">Phosphoesterase</fullName>
    </submittedName>
</protein>
<reference evidence="9 12" key="2">
    <citation type="submission" date="2016-10" db="EMBL/GenBank/DDBJ databases">
        <title>The whole genome sequencing and assembly of Aeribacillus pallidus KCTC3564 strain.</title>
        <authorList>
            <person name="Lee Y.-J."/>
            <person name="Park M.-K."/>
            <person name="Yi H."/>
            <person name="Bahn Y.-S."/>
            <person name="Kim J.F."/>
            <person name="Lee D.-W."/>
        </authorList>
    </citation>
    <scope>NUCLEOTIDE SEQUENCE [LARGE SCALE GENOMIC DNA]</scope>
    <source>
        <strain evidence="9 12">KCTC3564</strain>
    </source>
</reference>
<dbReference type="GO" id="GO:0016787">
    <property type="term" value="F:hydrolase activity"/>
    <property type="evidence" value="ECO:0007669"/>
    <property type="project" value="UniProtKB-KW"/>
</dbReference>
<feature type="domain" description="Phosphatidic acid phosphatase type 2/haloperoxidase" evidence="8">
    <location>
        <begin position="59"/>
        <end position="171"/>
    </location>
</feature>
<dbReference type="OrthoDB" id="9789113at2"/>
<keyword evidence="6 7" id="KW-0472">Membrane</keyword>
<evidence type="ECO:0000256" key="7">
    <source>
        <dbReference type="SAM" id="Phobius"/>
    </source>
</evidence>
<dbReference type="PANTHER" id="PTHR14969:SF62">
    <property type="entry name" value="DECAPRENYLPHOSPHORYL-5-PHOSPHORIBOSE PHOSPHATASE RV3807C-RELATED"/>
    <property type="match status" value="1"/>
</dbReference>
<sequence>MGRLLNQLYQFECKLFKLINSHFERKGLNVYFRYVTHLGGAVFSIATCLMLMLFFNEPVKTVALASSAALFFSHIPVFIVKRIYPRRRPYLTLFETKVLENPLTDHSFPSGHTTAVFSVATPFLLFFPALTWILLPLAFSVALSRIFLGLHYPSDVLAGIVLGASAGTICFVAFGP</sequence>
<reference evidence="10 11" key="1">
    <citation type="submission" date="2016-04" db="EMBL/GenBank/DDBJ databases">
        <title>Draft genome sequence of Aeribacillus pallidus 8m3 from petroleum reservoir.</title>
        <authorList>
            <person name="Poltaraus A.B."/>
            <person name="Nazina T.N."/>
            <person name="Tourova T.P."/>
            <person name="Malakho S.M."/>
            <person name="Korshunova A.V."/>
            <person name="Sokolova D.S."/>
        </authorList>
    </citation>
    <scope>NUCLEOTIDE SEQUENCE [LARGE SCALE GENOMIC DNA]</scope>
    <source>
        <strain evidence="10 11">8m3</strain>
    </source>
</reference>
<feature type="transmembrane region" description="Helical" evidence="7">
    <location>
        <begin position="61"/>
        <end position="80"/>
    </location>
</feature>
<evidence type="ECO:0000256" key="1">
    <source>
        <dbReference type="ARBA" id="ARBA00004651"/>
    </source>
</evidence>
<feature type="transmembrane region" description="Helical" evidence="7">
    <location>
        <begin position="34"/>
        <end position="55"/>
    </location>
</feature>
<feature type="transmembrane region" description="Helical" evidence="7">
    <location>
        <begin position="156"/>
        <end position="174"/>
    </location>
</feature>
<feature type="transmembrane region" description="Helical" evidence="7">
    <location>
        <begin position="123"/>
        <end position="144"/>
    </location>
</feature>
<keyword evidence="11" id="KW-1185">Reference proteome</keyword>
<dbReference type="PANTHER" id="PTHR14969">
    <property type="entry name" value="SPHINGOSINE-1-PHOSPHATE PHOSPHOHYDROLASE"/>
    <property type="match status" value="1"/>
</dbReference>
<dbReference type="RefSeq" id="WP_063386576.1">
    <property type="nucleotide sequence ID" value="NZ_CP017703.1"/>
</dbReference>
<keyword evidence="4" id="KW-0378">Hydrolase</keyword>
<evidence type="ECO:0000256" key="3">
    <source>
        <dbReference type="ARBA" id="ARBA00022692"/>
    </source>
</evidence>
<evidence type="ECO:0000259" key="8">
    <source>
        <dbReference type="SMART" id="SM00014"/>
    </source>
</evidence>
<proteinExistence type="predicted"/>
<evidence type="ECO:0000313" key="11">
    <source>
        <dbReference type="Proteomes" id="UP000076476"/>
    </source>
</evidence>
<keyword evidence="5 7" id="KW-1133">Transmembrane helix</keyword>
<evidence type="ECO:0000256" key="5">
    <source>
        <dbReference type="ARBA" id="ARBA00022989"/>
    </source>
</evidence>
<evidence type="ECO:0000256" key="2">
    <source>
        <dbReference type="ARBA" id="ARBA00022475"/>
    </source>
</evidence>
<evidence type="ECO:0000256" key="6">
    <source>
        <dbReference type="ARBA" id="ARBA00023136"/>
    </source>
</evidence>
<dbReference type="Proteomes" id="UP000214606">
    <property type="component" value="Chromosome"/>
</dbReference>
<name>A0A165Z1B5_9BACI</name>
<dbReference type="EMBL" id="CP017703">
    <property type="protein sequence ID" value="ASS90429.1"/>
    <property type="molecule type" value="Genomic_DNA"/>
</dbReference>
<dbReference type="Pfam" id="PF01569">
    <property type="entry name" value="PAP2"/>
    <property type="match status" value="1"/>
</dbReference>
<dbReference type="SUPFAM" id="SSF48317">
    <property type="entry name" value="Acid phosphatase/Vanadium-dependent haloperoxidase"/>
    <property type="match status" value="1"/>
</dbReference>
<dbReference type="GO" id="GO:0005886">
    <property type="term" value="C:plasma membrane"/>
    <property type="evidence" value="ECO:0007669"/>
    <property type="project" value="UniProtKB-SubCell"/>
</dbReference>
<evidence type="ECO:0000256" key="4">
    <source>
        <dbReference type="ARBA" id="ARBA00022801"/>
    </source>
</evidence>
<dbReference type="AlphaFoldDB" id="A0A165Z1B5"/>
<dbReference type="CDD" id="cd01610">
    <property type="entry name" value="PAP2_like"/>
    <property type="match status" value="1"/>
</dbReference>
<dbReference type="EMBL" id="LWBR01000006">
    <property type="protein sequence ID" value="KZN97706.1"/>
    <property type="molecule type" value="Genomic_DNA"/>
</dbReference>
<organism evidence="10 11">
    <name type="scientific">Aeribacillus pallidus</name>
    <dbReference type="NCBI Taxonomy" id="33936"/>
    <lineage>
        <taxon>Bacteria</taxon>
        <taxon>Bacillati</taxon>
        <taxon>Bacillota</taxon>
        <taxon>Bacilli</taxon>
        <taxon>Bacillales</taxon>
        <taxon>Bacillaceae</taxon>
        <taxon>Aeribacillus</taxon>
    </lineage>
</organism>
<dbReference type="Gene3D" id="1.20.144.10">
    <property type="entry name" value="Phosphatidic acid phosphatase type 2/haloperoxidase"/>
    <property type="match status" value="1"/>
</dbReference>
<dbReference type="Proteomes" id="UP000076476">
    <property type="component" value="Unassembled WGS sequence"/>
</dbReference>
<evidence type="ECO:0000313" key="12">
    <source>
        <dbReference type="Proteomes" id="UP000214606"/>
    </source>
</evidence>
<dbReference type="KEGG" id="apak:AP3564_09570"/>
<dbReference type="InterPro" id="IPR000326">
    <property type="entry name" value="PAP2/HPO"/>
</dbReference>
<dbReference type="STRING" id="33936.AZI98_01785"/>
<gene>
    <name evidence="9" type="ORF">AP3564_09570</name>
    <name evidence="10" type="ORF">AZI98_01785</name>
</gene>
<evidence type="ECO:0000313" key="9">
    <source>
        <dbReference type="EMBL" id="ASS90429.1"/>
    </source>
</evidence>
<keyword evidence="3 7" id="KW-0812">Transmembrane</keyword>
<comment type="subcellular location">
    <subcellularLocation>
        <location evidence="1">Cell membrane</location>
        <topology evidence="1">Multi-pass membrane protein</topology>
    </subcellularLocation>
</comment>
<dbReference type="InterPro" id="IPR036938">
    <property type="entry name" value="PAP2/HPO_sf"/>
</dbReference>
<evidence type="ECO:0000313" key="10">
    <source>
        <dbReference type="EMBL" id="KZN97706.1"/>
    </source>
</evidence>